<dbReference type="AlphaFoldDB" id="A0A9Q0W5K6"/>
<dbReference type="Proteomes" id="UP001151752">
    <property type="component" value="Chromosome 18"/>
</dbReference>
<keyword evidence="2" id="KW-1185">Reference proteome</keyword>
<dbReference type="EMBL" id="JAPFFM010000006">
    <property type="protein sequence ID" value="KAJ6759445.1"/>
    <property type="molecule type" value="Genomic_DNA"/>
</dbReference>
<dbReference type="InterPro" id="IPR043459">
    <property type="entry name" value="NFD6/NOXY2-like"/>
</dbReference>
<name>A0A9Q0W5K6_9ROSI</name>
<comment type="caution">
    <text evidence="1">The sequence shown here is derived from an EMBL/GenBank/DDBJ whole genome shotgun (WGS) entry which is preliminary data.</text>
</comment>
<evidence type="ECO:0000313" key="2">
    <source>
        <dbReference type="Proteomes" id="UP001151752"/>
    </source>
</evidence>
<protein>
    <submittedName>
        <fullName evidence="1">Uncharacterized protein</fullName>
    </submittedName>
</protein>
<dbReference type="PANTHER" id="PTHR33156">
    <property type="entry name" value="OS02G0230000 PROTEIN"/>
    <property type="match status" value="1"/>
</dbReference>
<proteinExistence type="predicted"/>
<sequence length="155" mass="17379">MASLKVVSRLSTRLQPFLFKLNKKPLSAELSSLKSSSLPTQVSVPTTTTRFSRSSRLPLQLSCVESMLPLHSAIASATLISSLSSESDSWALVPQGGFGFPFQSFSPHLCARHLFVYFTGRKWYICIVLHNVKYIILLSEINAVDYKDFFFKIDL</sequence>
<reference evidence="1" key="2">
    <citation type="journal article" date="2023" name="Int. J. Mol. Sci.">
        <title>De Novo Assembly and Annotation of 11 Diverse Shrub Willow (Salix) Genomes Reveals Novel Gene Organization in Sex-Linked Regions.</title>
        <authorList>
            <person name="Hyden B."/>
            <person name="Feng K."/>
            <person name="Yates T.B."/>
            <person name="Jawdy S."/>
            <person name="Cereghino C."/>
            <person name="Smart L.B."/>
            <person name="Muchero W."/>
        </authorList>
    </citation>
    <scope>NUCLEOTIDE SEQUENCE</scope>
    <source>
        <tissue evidence="1">Shoot tip</tissue>
    </source>
</reference>
<organism evidence="1 2">
    <name type="scientific">Salix koriyanagi</name>
    <dbReference type="NCBI Taxonomy" id="2511006"/>
    <lineage>
        <taxon>Eukaryota</taxon>
        <taxon>Viridiplantae</taxon>
        <taxon>Streptophyta</taxon>
        <taxon>Embryophyta</taxon>
        <taxon>Tracheophyta</taxon>
        <taxon>Spermatophyta</taxon>
        <taxon>Magnoliopsida</taxon>
        <taxon>eudicotyledons</taxon>
        <taxon>Gunneridae</taxon>
        <taxon>Pentapetalae</taxon>
        <taxon>rosids</taxon>
        <taxon>fabids</taxon>
        <taxon>Malpighiales</taxon>
        <taxon>Salicaceae</taxon>
        <taxon>Saliceae</taxon>
        <taxon>Salix</taxon>
    </lineage>
</organism>
<dbReference type="PANTHER" id="PTHR33156:SF73">
    <property type="entry name" value="PROTEIN NUCLEAR FUSION DEFECTIVE 6, CHLOROPLASTIC_MITOCHONDRIAL-LIKE"/>
    <property type="match status" value="1"/>
</dbReference>
<reference evidence="1" key="1">
    <citation type="submission" date="2022-11" db="EMBL/GenBank/DDBJ databases">
        <authorList>
            <person name="Hyden B.L."/>
            <person name="Feng K."/>
            <person name="Yates T."/>
            <person name="Jawdy S."/>
            <person name="Smart L.B."/>
            <person name="Muchero W."/>
        </authorList>
    </citation>
    <scope>NUCLEOTIDE SEQUENCE</scope>
    <source>
        <tissue evidence="1">Shoot tip</tissue>
    </source>
</reference>
<gene>
    <name evidence="1" type="ORF">OIU74_026011</name>
</gene>
<evidence type="ECO:0000313" key="1">
    <source>
        <dbReference type="EMBL" id="KAJ6759445.1"/>
    </source>
</evidence>
<accession>A0A9Q0W5K6</accession>